<evidence type="ECO:0000313" key="3">
    <source>
        <dbReference type="Proteomes" id="UP000254835"/>
    </source>
</evidence>
<keyword evidence="1" id="KW-1133">Transmembrane helix</keyword>
<evidence type="ECO:0000256" key="1">
    <source>
        <dbReference type="SAM" id="Phobius"/>
    </source>
</evidence>
<reference evidence="2 3" key="1">
    <citation type="submission" date="2018-06" db="EMBL/GenBank/DDBJ databases">
        <authorList>
            <consortium name="Pathogen Informatics"/>
            <person name="Doyle S."/>
        </authorList>
    </citation>
    <scope>NUCLEOTIDE SEQUENCE [LARGE SCALE GENOMIC DNA]</scope>
    <source>
        <strain evidence="2 3">NCTC11470</strain>
    </source>
</reference>
<protein>
    <submittedName>
        <fullName evidence="2">Uncharacterized protein</fullName>
    </submittedName>
</protein>
<keyword evidence="1" id="KW-0812">Transmembrane</keyword>
<dbReference type="Proteomes" id="UP000254835">
    <property type="component" value="Unassembled WGS sequence"/>
</dbReference>
<organism evidence="2 3">
    <name type="scientific">Yersinia frederiksenii</name>
    <dbReference type="NCBI Taxonomy" id="29484"/>
    <lineage>
        <taxon>Bacteria</taxon>
        <taxon>Pseudomonadati</taxon>
        <taxon>Pseudomonadota</taxon>
        <taxon>Gammaproteobacteria</taxon>
        <taxon>Enterobacterales</taxon>
        <taxon>Yersiniaceae</taxon>
        <taxon>Yersinia</taxon>
    </lineage>
</organism>
<accession>A0A380PRF7</accession>
<sequence>MSLLGKARRCLINYQRKDIKENSLLGRCDYTFQQHYFCACPHLTILIRISSNLGIMITPLILTIHLATFRAWTLFYGNYIGVATRGGRM</sequence>
<keyword evidence="1" id="KW-0472">Membrane</keyword>
<name>A0A380PRF7_YERFR</name>
<evidence type="ECO:0000313" key="2">
    <source>
        <dbReference type="EMBL" id="SUP75842.1"/>
    </source>
</evidence>
<gene>
    <name evidence="2" type="ORF">NCTC11470_00861</name>
</gene>
<dbReference type="EMBL" id="UHJA01000001">
    <property type="protein sequence ID" value="SUP75842.1"/>
    <property type="molecule type" value="Genomic_DNA"/>
</dbReference>
<dbReference type="AlphaFoldDB" id="A0A380PRF7"/>
<feature type="transmembrane region" description="Helical" evidence="1">
    <location>
        <begin position="53"/>
        <end position="72"/>
    </location>
</feature>
<proteinExistence type="predicted"/>